<dbReference type="AlphaFoldDB" id="N1PXW7"/>
<keyword evidence="4" id="KW-1185">Reference proteome</keyword>
<evidence type="ECO:0000256" key="1">
    <source>
        <dbReference type="SAM" id="MobiDB-lite"/>
    </source>
</evidence>
<keyword evidence="2" id="KW-0812">Transmembrane</keyword>
<dbReference type="Proteomes" id="UP000016933">
    <property type="component" value="Unassembled WGS sequence"/>
</dbReference>
<proteinExistence type="predicted"/>
<evidence type="ECO:0000313" key="4">
    <source>
        <dbReference type="Proteomes" id="UP000016933"/>
    </source>
</evidence>
<keyword evidence="2" id="KW-1133">Transmembrane helix</keyword>
<feature type="transmembrane region" description="Helical" evidence="2">
    <location>
        <begin position="56"/>
        <end position="76"/>
    </location>
</feature>
<sequence>MSPKLPIDSDHYGSERQQERIILSPLDRSLRFQCLLLWIPAFAFLLPHGIETEQLAPVLGIIPMTISLLASIAHLSGRAQTRSTNISLDVLIAASLIFILIPGWVMMAEGACWKCTNIRTVMVGTYGTAAMMLNFCFHVYFILKEVRWRTLLCCGGRWGKQECPHCHGIISRKTKKVKEVGGGASYSALPASEEGEEQGVSDWYGKDDARASTDGPRPSTDDETARLL</sequence>
<protein>
    <recommendedName>
        <fullName evidence="5">MARVEL domain-containing protein</fullName>
    </recommendedName>
</protein>
<dbReference type="STRING" id="675120.N1PXW7"/>
<accession>N1PXW7</accession>
<reference evidence="3 4" key="2">
    <citation type="journal article" date="2012" name="PLoS Pathog.">
        <title>Diverse lifestyles and strategies of plant pathogenesis encoded in the genomes of eighteen Dothideomycetes fungi.</title>
        <authorList>
            <person name="Ohm R.A."/>
            <person name="Feau N."/>
            <person name="Henrissat B."/>
            <person name="Schoch C.L."/>
            <person name="Horwitz B.A."/>
            <person name="Barry K.W."/>
            <person name="Condon B.J."/>
            <person name="Copeland A.C."/>
            <person name="Dhillon B."/>
            <person name="Glaser F."/>
            <person name="Hesse C.N."/>
            <person name="Kosti I."/>
            <person name="LaButti K."/>
            <person name="Lindquist E.A."/>
            <person name="Lucas S."/>
            <person name="Salamov A.A."/>
            <person name="Bradshaw R.E."/>
            <person name="Ciuffetti L."/>
            <person name="Hamelin R.C."/>
            <person name="Kema G.H.J."/>
            <person name="Lawrence C."/>
            <person name="Scott J.A."/>
            <person name="Spatafora J.W."/>
            <person name="Turgeon B.G."/>
            <person name="de Wit P.J.G.M."/>
            <person name="Zhong S."/>
            <person name="Goodwin S.B."/>
            <person name="Grigoriev I.V."/>
        </authorList>
    </citation>
    <scope>NUCLEOTIDE SEQUENCE [LARGE SCALE GENOMIC DNA]</scope>
    <source>
        <strain evidence="4">NZE10 / CBS 128990</strain>
    </source>
</reference>
<keyword evidence="2" id="KW-0472">Membrane</keyword>
<name>N1PXW7_DOTSN</name>
<gene>
    <name evidence="3" type="ORF">DOTSEDRAFT_69135</name>
</gene>
<dbReference type="HOGENOM" id="CLU_1214732_0_0_1"/>
<feature type="compositionally biased region" description="Basic and acidic residues" evidence="1">
    <location>
        <begin position="219"/>
        <end position="228"/>
    </location>
</feature>
<dbReference type="eggNOG" id="ENOG502SQZ8">
    <property type="taxonomic scope" value="Eukaryota"/>
</dbReference>
<reference evidence="4" key="1">
    <citation type="journal article" date="2012" name="PLoS Genet.">
        <title>The genomes of the fungal plant pathogens Cladosporium fulvum and Dothistroma septosporum reveal adaptation to different hosts and lifestyles but also signatures of common ancestry.</title>
        <authorList>
            <person name="de Wit P.J.G.M."/>
            <person name="van der Burgt A."/>
            <person name="Oekmen B."/>
            <person name="Stergiopoulos I."/>
            <person name="Abd-Elsalam K.A."/>
            <person name="Aerts A.L."/>
            <person name="Bahkali A.H."/>
            <person name="Beenen H.G."/>
            <person name="Chettri P."/>
            <person name="Cox M.P."/>
            <person name="Datema E."/>
            <person name="de Vries R.P."/>
            <person name="Dhillon B."/>
            <person name="Ganley A.R."/>
            <person name="Griffiths S.A."/>
            <person name="Guo Y."/>
            <person name="Hamelin R.C."/>
            <person name="Henrissat B."/>
            <person name="Kabir M.S."/>
            <person name="Jashni M.K."/>
            <person name="Kema G."/>
            <person name="Klaubauf S."/>
            <person name="Lapidus A."/>
            <person name="Levasseur A."/>
            <person name="Lindquist E."/>
            <person name="Mehrabi R."/>
            <person name="Ohm R.A."/>
            <person name="Owen T.J."/>
            <person name="Salamov A."/>
            <person name="Schwelm A."/>
            <person name="Schijlen E."/>
            <person name="Sun H."/>
            <person name="van den Burg H.A."/>
            <person name="van Ham R.C.H.J."/>
            <person name="Zhang S."/>
            <person name="Goodwin S.B."/>
            <person name="Grigoriev I.V."/>
            <person name="Collemare J."/>
            <person name="Bradshaw R.E."/>
        </authorList>
    </citation>
    <scope>NUCLEOTIDE SEQUENCE [LARGE SCALE GENOMIC DNA]</scope>
    <source>
        <strain evidence="4">NZE10 / CBS 128990</strain>
    </source>
</reference>
<organism evidence="3 4">
    <name type="scientific">Dothistroma septosporum (strain NZE10 / CBS 128990)</name>
    <name type="common">Red band needle blight fungus</name>
    <name type="synonym">Mycosphaerella pini</name>
    <dbReference type="NCBI Taxonomy" id="675120"/>
    <lineage>
        <taxon>Eukaryota</taxon>
        <taxon>Fungi</taxon>
        <taxon>Dikarya</taxon>
        <taxon>Ascomycota</taxon>
        <taxon>Pezizomycotina</taxon>
        <taxon>Dothideomycetes</taxon>
        <taxon>Dothideomycetidae</taxon>
        <taxon>Mycosphaerellales</taxon>
        <taxon>Mycosphaerellaceae</taxon>
        <taxon>Dothistroma</taxon>
    </lineage>
</organism>
<dbReference type="OrthoDB" id="5241710at2759"/>
<feature type="region of interest" description="Disordered" evidence="1">
    <location>
        <begin position="185"/>
        <end position="228"/>
    </location>
</feature>
<feature type="transmembrane region" description="Helical" evidence="2">
    <location>
        <begin position="88"/>
        <end position="108"/>
    </location>
</feature>
<feature type="transmembrane region" description="Helical" evidence="2">
    <location>
        <begin position="120"/>
        <end position="143"/>
    </location>
</feature>
<evidence type="ECO:0008006" key="5">
    <source>
        <dbReference type="Google" id="ProtNLM"/>
    </source>
</evidence>
<evidence type="ECO:0000256" key="2">
    <source>
        <dbReference type="SAM" id="Phobius"/>
    </source>
</evidence>
<dbReference type="EMBL" id="KB446536">
    <property type="protein sequence ID" value="EME47054.1"/>
    <property type="molecule type" value="Genomic_DNA"/>
</dbReference>
<evidence type="ECO:0000313" key="3">
    <source>
        <dbReference type="EMBL" id="EME47054.1"/>
    </source>
</evidence>